<evidence type="ECO:0000256" key="2">
    <source>
        <dbReference type="SAM" id="MobiDB-lite"/>
    </source>
</evidence>
<dbReference type="OrthoDB" id="10046245at2759"/>
<evidence type="ECO:0000313" key="5">
    <source>
        <dbReference type="Proteomes" id="UP000663832"/>
    </source>
</evidence>
<dbReference type="Proteomes" id="UP000663832">
    <property type="component" value="Unassembled WGS sequence"/>
</dbReference>
<sequence>MIGVDQKHTVGLMQQQEQAAPPLTSSFINQLQSSITTDSSNSSIFDTNYHQKKFISSSRIKLGLRCSCPLDDKQQLLFDEIFPNNEQTTNISEHILDECIPRLIQNSSNILIILSGQHRDIHQLQSTVVSSTLTRLYNFVNENQEKDLSLRIGVQEFLNSKKFGKKCLVSSDDYLVSSPNETCQYLNELCSNHRFNPLLITFHLINRLSNNNYALLHILLTNDNDNEIGKQQFSDIFMSLALSFSSNRQKQTLYTSTKRNLTTVQSLSSILNDYLSTNTEVYSKHFLYIFANVKNDKQVKYWSKLQRLFRIKKNRLKMSRDRFDSYADSSSVETITNRNNDEIWIDGPLSSTNSKTEIWIDGPPEFCSNSSKLLPVKLNFKHRSNSSRQYKSKPRSTFFSPKRPLLSSTLISQENNESSSRNFDTESTVSSHCHLPVLPVFKDHSLLPFRSNQTLPRTKPLVTTEPTKIDLRLSTNKLNDDMEALEKTLETLLIPSPIVPNQTDTDQLSLTQSLNRIDQLSSSMSNDERAKRLSRIVSPTRFEKLFSHNQSIENFNWFHPHTPSSAGSSVPNSPVIKSKNRQVQTPLNSTPETPRRSILPSKKSKILSDTNRPTTNTRPSIFQRLFGLRSSSNSQQQQQQQQQQPISIVIDSPPSTPLISPLRVTLDSHDDLMPLTTSSTASSASGRASSSGYESMSNTALEEMIASIPIIMTNESNPVKLRNKSIRKEERRPNINALWSSPVLRDKSHRQQRISQLKHRQNELKIELAMTKTFLLMDKNKTLDYNDSFNSTLSNSPMHTIMSNMNEEDELERDIEYLERRLLSTKTQLMFVTYQKNKQLKS</sequence>
<accession>A0A815FJ29</accession>
<evidence type="ECO:0000313" key="4">
    <source>
        <dbReference type="EMBL" id="CAF1330054.1"/>
    </source>
</evidence>
<evidence type="ECO:0000313" key="3">
    <source>
        <dbReference type="EMBL" id="CAF1260952.1"/>
    </source>
</evidence>
<feature type="coiled-coil region" evidence="1">
    <location>
        <begin position="801"/>
        <end position="828"/>
    </location>
</feature>
<gene>
    <name evidence="3" type="ORF">BJG266_LOCUS30119</name>
    <name evidence="4" type="ORF">QVE165_LOCUS32837</name>
</gene>
<feature type="compositionally biased region" description="Polar residues" evidence="2">
    <location>
        <begin position="609"/>
        <end position="620"/>
    </location>
</feature>
<feature type="region of interest" description="Disordered" evidence="2">
    <location>
        <begin position="563"/>
        <end position="654"/>
    </location>
</feature>
<protein>
    <submittedName>
        <fullName evidence="4">Uncharacterized protein</fullName>
    </submittedName>
</protein>
<organism evidence="4 5">
    <name type="scientific">Adineta steineri</name>
    <dbReference type="NCBI Taxonomy" id="433720"/>
    <lineage>
        <taxon>Eukaryota</taxon>
        <taxon>Metazoa</taxon>
        <taxon>Spiralia</taxon>
        <taxon>Gnathifera</taxon>
        <taxon>Rotifera</taxon>
        <taxon>Eurotatoria</taxon>
        <taxon>Bdelloidea</taxon>
        <taxon>Adinetida</taxon>
        <taxon>Adinetidae</taxon>
        <taxon>Adineta</taxon>
    </lineage>
</organism>
<feature type="region of interest" description="Disordered" evidence="2">
    <location>
        <begin position="671"/>
        <end position="692"/>
    </location>
</feature>
<dbReference type="AlphaFoldDB" id="A0A815FJ29"/>
<feature type="compositionally biased region" description="Low complexity" evidence="2">
    <location>
        <begin position="676"/>
        <end position="692"/>
    </location>
</feature>
<keyword evidence="1" id="KW-0175">Coiled coil</keyword>
<dbReference type="EMBL" id="CAJNOM010000295">
    <property type="protein sequence ID" value="CAF1330054.1"/>
    <property type="molecule type" value="Genomic_DNA"/>
</dbReference>
<dbReference type="EMBL" id="CAJNOI010000376">
    <property type="protein sequence ID" value="CAF1260952.1"/>
    <property type="molecule type" value="Genomic_DNA"/>
</dbReference>
<name>A0A815FJ29_9BILA</name>
<feature type="compositionally biased region" description="Polar residues" evidence="2">
    <location>
        <begin position="563"/>
        <end position="572"/>
    </location>
</feature>
<dbReference type="Proteomes" id="UP000663877">
    <property type="component" value="Unassembled WGS sequence"/>
</dbReference>
<feature type="compositionally biased region" description="Low complexity" evidence="2">
    <location>
        <begin position="635"/>
        <end position="644"/>
    </location>
</feature>
<reference evidence="4" key="1">
    <citation type="submission" date="2021-02" db="EMBL/GenBank/DDBJ databases">
        <authorList>
            <person name="Nowell W R."/>
        </authorList>
    </citation>
    <scope>NUCLEOTIDE SEQUENCE</scope>
</reference>
<evidence type="ECO:0000256" key="1">
    <source>
        <dbReference type="SAM" id="Coils"/>
    </source>
</evidence>
<feature type="compositionally biased region" description="Polar residues" evidence="2">
    <location>
        <begin position="581"/>
        <end position="592"/>
    </location>
</feature>
<keyword evidence="5" id="KW-1185">Reference proteome</keyword>
<comment type="caution">
    <text evidence="4">The sequence shown here is derived from an EMBL/GenBank/DDBJ whole genome shotgun (WGS) entry which is preliminary data.</text>
</comment>
<proteinExistence type="predicted"/>